<feature type="chain" id="PRO_5044662549" evidence="1">
    <location>
        <begin position="28"/>
        <end position="266"/>
    </location>
</feature>
<accession>A0A7Y9ZEW1</accession>
<evidence type="ECO:0000256" key="1">
    <source>
        <dbReference type="SAM" id="SignalP"/>
    </source>
</evidence>
<feature type="signal peptide" evidence="1">
    <location>
        <begin position="1"/>
        <end position="27"/>
    </location>
</feature>
<dbReference type="RefSeq" id="WP_179648092.1">
    <property type="nucleotide sequence ID" value="NZ_CP022295.1"/>
</dbReference>
<sequence>MSRRPGLLVVLLLPLVALLLPAAAAQAAVRWDVSDYRCASEPGMQICAVKQKARYGGAWHYRSRVSVTPSAGHWAQPLTLRQRSPGASVDRPACGASACPRSTARWVGPWRASSARMVDGWVVQTDRGLRQFALASSVRTGVAEARAAVTCAETAAGRACVRLDVQQVRDRVEAALIAVVYPDPGQYFEFRRSTVALGGTGSGSNECPACEHWTTKTVAGVGGAGASPIPWPQDDGWTPDGGPIDAELELASSAGPVVLQLTWPAG</sequence>
<dbReference type="EMBL" id="CP022295">
    <property type="protein sequence ID" value="QSR28103.1"/>
    <property type="molecule type" value="Genomic_DNA"/>
</dbReference>
<gene>
    <name evidence="2" type="ORF">BJ993_001232</name>
    <name evidence="3" type="ORF">CFH99_21005</name>
</gene>
<dbReference type="EMBL" id="JACBZM010000001">
    <property type="protein sequence ID" value="NYI44152.1"/>
    <property type="molecule type" value="Genomic_DNA"/>
</dbReference>
<proteinExistence type="predicted"/>
<reference evidence="3 5" key="1">
    <citation type="submission" date="2017-06" db="EMBL/GenBank/DDBJ databases">
        <title>Complete Genome Sequence of the Soil Carbazole-Degrading Bacterium Nocardioides aromaticivorans IC177.</title>
        <authorList>
            <person name="Vejarano F."/>
            <person name="Suzuki-Minakuchi C."/>
            <person name="Ohtsubo Y."/>
            <person name="Tsuda M."/>
            <person name="Okada K."/>
            <person name="Nojiri H."/>
        </authorList>
    </citation>
    <scope>NUCLEOTIDE SEQUENCE [LARGE SCALE GENOMIC DNA]</scope>
    <source>
        <strain evidence="3 5">IC177</strain>
    </source>
</reference>
<dbReference type="AlphaFoldDB" id="A0A7Y9ZEW1"/>
<organism evidence="2 4">
    <name type="scientific">Nocardioides aromaticivorans</name>
    <dbReference type="NCBI Taxonomy" id="200618"/>
    <lineage>
        <taxon>Bacteria</taxon>
        <taxon>Bacillati</taxon>
        <taxon>Actinomycetota</taxon>
        <taxon>Actinomycetes</taxon>
        <taxon>Propionibacteriales</taxon>
        <taxon>Nocardioidaceae</taxon>
        <taxon>Nocardioides</taxon>
    </lineage>
</organism>
<evidence type="ECO:0000313" key="2">
    <source>
        <dbReference type="EMBL" id="NYI44152.1"/>
    </source>
</evidence>
<keyword evidence="5" id="KW-1185">Reference proteome</keyword>
<reference evidence="2 4" key="2">
    <citation type="submission" date="2020-07" db="EMBL/GenBank/DDBJ databases">
        <title>Sequencing the genomes of 1000 actinobacteria strains.</title>
        <authorList>
            <person name="Klenk H.-P."/>
        </authorList>
    </citation>
    <scope>NUCLEOTIDE SEQUENCE [LARGE SCALE GENOMIC DNA]</scope>
    <source>
        <strain evidence="2 4">DSM 15131</strain>
    </source>
</reference>
<name>A0A7Y9ZEW1_9ACTN</name>
<dbReference type="Proteomes" id="UP000662818">
    <property type="component" value="Chromosome"/>
</dbReference>
<keyword evidence="1" id="KW-0732">Signal</keyword>
<evidence type="ECO:0000313" key="5">
    <source>
        <dbReference type="Proteomes" id="UP000662818"/>
    </source>
</evidence>
<protein>
    <submittedName>
        <fullName evidence="2">Uncharacterized protein</fullName>
    </submittedName>
</protein>
<evidence type="ECO:0000313" key="4">
    <source>
        <dbReference type="Proteomes" id="UP000562045"/>
    </source>
</evidence>
<dbReference type="Proteomes" id="UP000562045">
    <property type="component" value="Unassembled WGS sequence"/>
</dbReference>
<evidence type="ECO:0000313" key="3">
    <source>
        <dbReference type="EMBL" id="QSR28103.1"/>
    </source>
</evidence>